<sequence>MSSPRLPGRCPTAACPATSKRRRACRHLHDPPGPGPPRGKMSGPTAPDEGTTFQNLWNSLPHSTYFDLPQASQGSSEGVRPDSTYFDLPQASQGSSEGACGTEAGMDFHLPGMAASSVMVL</sequence>
<dbReference type="AlphaFoldDB" id="A0A7J8A2X6"/>
<proteinExistence type="predicted"/>
<dbReference type="EMBL" id="JABWUV010000002">
    <property type="protein sequence ID" value="KAF6380718.1"/>
    <property type="molecule type" value="Genomic_DNA"/>
</dbReference>
<evidence type="ECO:0000313" key="2">
    <source>
        <dbReference type="EMBL" id="KAF6380718.1"/>
    </source>
</evidence>
<feature type="region of interest" description="Disordered" evidence="1">
    <location>
        <begin position="67"/>
        <end position="103"/>
    </location>
</feature>
<feature type="region of interest" description="Disordered" evidence="1">
    <location>
        <begin position="1"/>
        <end position="51"/>
    </location>
</feature>
<gene>
    <name evidence="2" type="ORF">mMyoMyo1_019607</name>
</gene>
<name>A0A7J8A2X6_MYOMY</name>
<dbReference type="Proteomes" id="UP000527355">
    <property type="component" value="Unassembled WGS sequence"/>
</dbReference>
<comment type="caution">
    <text evidence="2">The sequence shown here is derived from an EMBL/GenBank/DDBJ whole genome shotgun (WGS) entry which is preliminary data.</text>
</comment>
<reference evidence="2 3" key="1">
    <citation type="journal article" date="2020" name="Nature">
        <title>Six reference-quality genomes reveal evolution of bat adaptations.</title>
        <authorList>
            <person name="Jebb D."/>
            <person name="Huang Z."/>
            <person name="Pippel M."/>
            <person name="Hughes G.M."/>
            <person name="Lavrichenko K."/>
            <person name="Devanna P."/>
            <person name="Winkler S."/>
            <person name="Jermiin L.S."/>
            <person name="Skirmuntt E.C."/>
            <person name="Katzourakis A."/>
            <person name="Burkitt-Gray L."/>
            <person name="Ray D.A."/>
            <person name="Sullivan K.A.M."/>
            <person name="Roscito J.G."/>
            <person name="Kirilenko B.M."/>
            <person name="Davalos L.M."/>
            <person name="Corthals A.P."/>
            <person name="Power M.L."/>
            <person name="Jones G."/>
            <person name="Ransome R.D."/>
            <person name="Dechmann D.K.N."/>
            <person name="Locatelli A.G."/>
            <person name="Puechmaille S.J."/>
            <person name="Fedrigo O."/>
            <person name="Jarvis E.D."/>
            <person name="Hiller M."/>
            <person name="Vernes S.C."/>
            <person name="Myers E.W."/>
            <person name="Teeling E.C."/>
        </authorList>
    </citation>
    <scope>NUCLEOTIDE SEQUENCE [LARGE SCALE GENOMIC DNA]</scope>
    <source>
        <strain evidence="2">MMyoMyo1</strain>
        <tissue evidence="2">Flight muscle</tissue>
    </source>
</reference>
<evidence type="ECO:0000256" key="1">
    <source>
        <dbReference type="SAM" id="MobiDB-lite"/>
    </source>
</evidence>
<organism evidence="2 3">
    <name type="scientific">Myotis myotis</name>
    <name type="common">Greater mouse-eared bat</name>
    <name type="synonym">Vespertilio myotis</name>
    <dbReference type="NCBI Taxonomy" id="51298"/>
    <lineage>
        <taxon>Eukaryota</taxon>
        <taxon>Metazoa</taxon>
        <taxon>Chordata</taxon>
        <taxon>Craniata</taxon>
        <taxon>Vertebrata</taxon>
        <taxon>Euteleostomi</taxon>
        <taxon>Mammalia</taxon>
        <taxon>Eutheria</taxon>
        <taxon>Laurasiatheria</taxon>
        <taxon>Chiroptera</taxon>
        <taxon>Yangochiroptera</taxon>
        <taxon>Vespertilionidae</taxon>
        <taxon>Myotis</taxon>
    </lineage>
</organism>
<protein>
    <submittedName>
        <fullName evidence="2">Tumor protein p73</fullName>
    </submittedName>
</protein>
<accession>A0A7J8A2X6</accession>
<keyword evidence="3" id="KW-1185">Reference proteome</keyword>
<evidence type="ECO:0000313" key="3">
    <source>
        <dbReference type="Proteomes" id="UP000527355"/>
    </source>
</evidence>